<dbReference type="Proteomes" id="UP000606274">
    <property type="component" value="Unassembled WGS sequence"/>
</dbReference>
<dbReference type="SUPFAM" id="SSF53098">
    <property type="entry name" value="Ribonuclease H-like"/>
    <property type="match status" value="1"/>
</dbReference>
<dbReference type="GO" id="GO:0003676">
    <property type="term" value="F:nucleic acid binding"/>
    <property type="evidence" value="ECO:0007669"/>
    <property type="project" value="InterPro"/>
</dbReference>
<dbReference type="PANTHER" id="PTHR37984:SF8">
    <property type="entry name" value="CCHC-TYPE DOMAIN-CONTAINING PROTEIN"/>
    <property type="match status" value="1"/>
</dbReference>
<gene>
    <name evidence="2" type="ORF">HF521_021321</name>
</gene>
<accession>A0A8T0BBH5</accession>
<dbReference type="Gene3D" id="3.30.420.10">
    <property type="entry name" value="Ribonuclease H-like superfamily/Ribonuclease H"/>
    <property type="match status" value="1"/>
</dbReference>
<dbReference type="InterPro" id="IPR050951">
    <property type="entry name" value="Retrovirus_Pol_polyprotein"/>
</dbReference>
<keyword evidence="3" id="KW-1185">Reference proteome</keyword>
<dbReference type="GO" id="GO:0015074">
    <property type="term" value="P:DNA integration"/>
    <property type="evidence" value="ECO:0007669"/>
    <property type="project" value="InterPro"/>
</dbReference>
<proteinExistence type="predicted"/>
<protein>
    <recommendedName>
        <fullName evidence="1">Integrase catalytic domain-containing protein</fullName>
    </recommendedName>
</protein>
<dbReference type="AlphaFoldDB" id="A0A8T0BBH5"/>
<reference evidence="2" key="1">
    <citation type="submission" date="2020-08" db="EMBL/GenBank/DDBJ databases">
        <title>Chromosome-level assembly of Southern catfish (Silurus meridionalis) provides insights into visual adaptation to the nocturnal and benthic lifestyles.</title>
        <authorList>
            <person name="Zhang Y."/>
            <person name="Wang D."/>
            <person name="Peng Z."/>
        </authorList>
    </citation>
    <scope>NUCLEOTIDE SEQUENCE</scope>
    <source>
        <strain evidence="2">SWU-2019-XX</strain>
        <tissue evidence="2">Muscle</tissue>
    </source>
</reference>
<evidence type="ECO:0000259" key="1">
    <source>
        <dbReference type="PROSITE" id="PS50994"/>
    </source>
</evidence>
<organism evidence="2 3">
    <name type="scientific">Silurus meridionalis</name>
    <name type="common">Southern catfish</name>
    <name type="synonym">Silurus soldatovi meridionalis</name>
    <dbReference type="NCBI Taxonomy" id="175797"/>
    <lineage>
        <taxon>Eukaryota</taxon>
        <taxon>Metazoa</taxon>
        <taxon>Chordata</taxon>
        <taxon>Craniata</taxon>
        <taxon>Vertebrata</taxon>
        <taxon>Euteleostomi</taxon>
        <taxon>Actinopterygii</taxon>
        <taxon>Neopterygii</taxon>
        <taxon>Teleostei</taxon>
        <taxon>Ostariophysi</taxon>
        <taxon>Siluriformes</taxon>
        <taxon>Siluridae</taxon>
        <taxon>Silurus</taxon>
    </lineage>
</organism>
<dbReference type="PANTHER" id="PTHR37984">
    <property type="entry name" value="PROTEIN CBG26694"/>
    <property type="match status" value="1"/>
</dbReference>
<sequence length="358" mass="40584">MENESQKTSVEFQVHVRAGIAESVELCRYLSDPSMTWWTVYAAFALFGAERETVYSGLGLSTAVRAYIGKCAVCRTVDVRQQKETMYAHDIPMRPWAKVGTDLFSFNNRAYLITVDYFSNFWEIDCLAKTSSGAVIHKVKAHFARHGIPDTVISDNGPQYSSQEFRQFSTAWEFRHVTSSSAYPQSNGKAESAVKMAKQLMGKAKRAKTDPYLAILEHRNTPSQGFNASPAQRLMSRRTKTLLPTHNSLLKPDVVNMEQAVKDNQCKQAFYYNRGAKDLRHLDEGEQVRVQLDTKHRAHWLPAKVERMANNRSYTVKLENGTVVRRNRKHLMIVPGGLQRAVSTNTSVNFDQSEDSYG</sequence>
<dbReference type="FunFam" id="3.30.420.10:FF:000063">
    <property type="entry name" value="Retrovirus-related Pol polyprotein from transposon 297-like Protein"/>
    <property type="match status" value="1"/>
</dbReference>
<evidence type="ECO:0000313" key="3">
    <source>
        <dbReference type="Proteomes" id="UP000606274"/>
    </source>
</evidence>
<comment type="caution">
    <text evidence="2">The sequence shown here is derived from an EMBL/GenBank/DDBJ whole genome shotgun (WGS) entry which is preliminary data.</text>
</comment>
<feature type="domain" description="Integrase catalytic" evidence="1">
    <location>
        <begin position="91"/>
        <end position="252"/>
    </location>
</feature>
<dbReference type="PROSITE" id="PS50994">
    <property type="entry name" value="INTEGRASE"/>
    <property type="match status" value="1"/>
</dbReference>
<dbReference type="Pfam" id="PF00665">
    <property type="entry name" value="rve"/>
    <property type="match status" value="1"/>
</dbReference>
<dbReference type="InterPro" id="IPR001584">
    <property type="entry name" value="Integrase_cat-core"/>
</dbReference>
<name>A0A8T0BBH5_SILME</name>
<dbReference type="InterPro" id="IPR036397">
    <property type="entry name" value="RNaseH_sf"/>
</dbReference>
<dbReference type="InterPro" id="IPR012337">
    <property type="entry name" value="RNaseH-like_sf"/>
</dbReference>
<dbReference type="EMBL" id="JABFDY010000008">
    <property type="protein sequence ID" value="KAF7704249.1"/>
    <property type="molecule type" value="Genomic_DNA"/>
</dbReference>
<evidence type="ECO:0000313" key="2">
    <source>
        <dbReference type="EMBL" id="KAF7704249.1"/>
    </source>
</evidence>